<dbReference type="InterPro" id="IPR000843">
    <property type="entry name" value="HTH_LacI"/>
</dbReference>
<accession>A0ABY6JLF2</accession>
<dbReference type="PANTHER" id="PTHR30146">
    <property type="entry name" value="LACI-RELATED TRANSCRIPTIONAL REPRESSOR"/>
    <property type="match status" value="1"/>
</dbReference>
<dbReference type="SMART" id="SM00354">
    <property type="entry name" value="HTH_LACI"/>
    <property type="match status" value="1"/>
</dbReference>
<dbReference type="Gene3D" id="1.10.260.40">
    <property type="entry name" value="lambda repressor-like DNA-binding domains"/>
    <property type="match status" value="1"/>
</dbReference>
<protein>
    <submittedName>
        <fullName evidence="6">Mal regulon transcriptional regulator MalI</fullName>
    </submittedName>
</protein>
<keyword evidence="2" id="KW-0805">Transcription regulation</keyword>
<dbReference type="SUPFAM" id="SSF47413">
    <property type="entry name" value="lambda repressor-like DNA-binding domains"/>
    <property type="match status" value="1"/>
</dbReference>
<keyword evidence="7" id="KW-1185">Reference proteome</keyword>
<evidence type="ECO:0000256" key="1">
    <source>
        <dbReference type="ARBA" id="ARBA00022491"/>
    </source>
</evidence>
<sequence length="342" mass="36837">MSVAKKITINDVALAAGVSVSTVSLVLSGKGRISHATGERVNEAIEKLGFVRNRQAVSLRGGQSGVIGLMVRDLSSPFYAELTAGLSEALEAQGRMLFLTQCGRDADQSERCFATLLSQGVDGVIIAGAAGEGASLRDMAAARQLPLLFASRASHLDEADIIRPDNMQAAQLVTEHLIRRGHQRIAWLGGRSSSLTRAERLGGYCATLLQYGLPFHSDWVLECEPSQKQAAEAISDLLRRNPTISAVLCHNSTVAMGAWFGLMRGGRQGGEGGMESYYDRQVALAAFAEVPEAALDDLPVTWVTTPAREIGHTLAGRMLQRINQEEDALRHQIIPARLVPQR</sequence>
<evidence type="ECO:0000256" key="3">
    <source>
        <dbReference type="ARBA" id="ARBA00023125"/>
    </source>
</evidence>
<name>A0ABY6JLF2_9ENTR</name>
<organism evidence="6 7">
    <name type="scientific">Siccibacter colletis</name>
    <dbReference type="NCBI Taxonomy" id="1505757"/>
    <lineage>
        <taxon>Bacteria</taxon>
        <taxon>Pseudomonadati</taxon>
        <taxon>Pseudomonadota</taxon>
        <taxon>Gammaproteobacteria</taxon>
        <taxon>Enterobacterales</taxon>
        <taxon>Enterobacteriaceae</taxon>
        <taxon>Siccibacter</taxon>
    </lineage>
</organism>
<evidence type="ECO:0000256" key="4">
    <source>
        <dbReference type="ARBA" id="ARBA00023163"/>
    </source>
</evidence>
<gene>
    <name evidence="6" type="ORF">KFZ77_08530</name>
</gene>
<dbReference type="Pfam" id="PF00356">
    <property type="entry name" value="LacI"/>
    <property type="match status" value="1"/>
</dbReference>
<proteinExistence type="predicted"/>
<keyword evidence="1" id="KW-0678">Repressor</keyword>
<dbReference type="InterPro" id="IPR001761">
    <property type="entry name" value="Peripla_BP/Lac1_sug-bd_dom"/>
</dbReference>
<feature type="domain" description="HTH lacI-type" evidence="5">
    <location>
        <begin position="7"/>
        <end position="61"/>
    </location>
</feature>
<keyword evidence="4" id="KW-0804">Transcription</keyword>
<evidence type="ECO:0000256" key="2">
    <source>
        <dbReference type="ARBA" id="ARBA00023015"/>
    </source>
</evidence>
<dbReference type="InterPro" id="IPR028082">
    <property type="entry name" value="Peripla_BP_I"/>
</dbReference>
<dbReference type="Proteomes" id="UP001156318">
    <property type="component" value="Chromosome"/>
</dbReference>
<dbReference type="Gene3D" id="3.40.50.2300">
    <property type="match status" value="2"/>
</dbReference>
<reference evidence="6 7" key="1">
    <citation type="submission" date="2021-05" db="EMBL/GenBank/DDBJ databases">
        <title>Isolation, identification, and the growth promoting effects of Pantoea dispersa strain YSD J2 from the aboveground leaves of Cyperus esculentus L.Var. Sativus.</title>
        <authorList>
            <person name="Wang S."/>
            <person name="Tang X.M."/>
            <person name="Huang Y.N."/>
        </authorList>
    </citation>
    <scope>NUCLEOTIDE SEQUENCE [LARGE SCALE GENOMIC DNA]</scope>
    <source>
        <strain evidence="7">YSD YN2</strain>
    </source>
</reference>
<dbReference type="InterPro" id="IPR010982">
    <property type="entry name" value="Lambda_DNA-bd_dom_sf"/>
</dbReference>
<dbReference type="CDD" id="cd01392">
    <property type="entry name" value="HTH_LacI"/>
    <property type="match status" value="1"/>
</dbReference>
<dbReference type="CDD" id="cd06289">
    <property type="entry name" value="PBP1_MalI-like"/>
    <property type="match status" value="1"/>
</dbReference>
<evidence type="ECO:0000313" key="7">
    <source>
        <dbReference type="Proteomes" id="UP001156318"/>
    </source>
</evidence>
<dbReference type="EMBL" id="CP074352">
    <property type="protein sequence ID" value="UYU33528.1"/>
    <property type="molecule type" value="Genomic_DNA"/>
</dbReference>
<keyword evidence="3" id="KW-0238">DNA-binding</keyword>
<dbReference type="Pfam" id="PF00532">
    <property type="entry name" value="Peripla_BP_1"/>
    <property type="match status" value="1"/>
</dbReference>
<dbReference type="NCBIfam" id="NF007449">
    <property type="entry name" value="PRK10014.1"/>
    <property type="match status" value="1"/>
</dbReference>
<dbReference type="RefSeq" id="WP_031522529.1">
    <property type="nucleotide sequence ID" value="NZ_CP074352.1"/>
</dbReference>
<dbReference type="PROSITE" id="PS50932">
    <property type="entry name" value="HTH_LACI_2"/>
    <property type="match status" value="1"/>
</dbReference>
<dbReference type="PROSITE" id="PS00356">
    <property type="entry name" value="HTH_LACI_1"/>
    <property type="match status" value="1"/>
</dbReference>
<dbReference type="PANTHER" id="PTHR30146:SF148">
    <property type="entry name" value="HTH-TYPE TRANSCRIPTIONAL REPRESSOR PURR-RELATED"/>
    <property type="match status" value="1"/>
</dbReference>
<dbReference type="SUPFAM" id="SSF53822">
    <property type="entry name" value="Periplasmic binding protein-like I"/>
    <property type="match status" value="1"/>
</dbReference>
<evidence type="ECO:0000313" key="6">
    <source>
        <dbReference type="EMBL" id="UYU33528.1"/>
    </source>
</evidence>
<evidence type="ECO:0000259" key="5">
    <source>
        <dbReference type="PROSITE" id="PS50932"/>
    </source>
</evidence>